<evidence type="ECO:0000313" key="3">
    <source>
        <dbReference type="Proteomes" id="UP000198977"/>
    </source>
</evidence>
<reference evidence="2 3" key="1">
    <citation type="submission" date="2016-10" db="EMBL/GenBank/DDBJ databases">
        <authorList>
            <person name="de Groot N.N."/>
        </authorList>
    </citation>
    <scope>NUCLEOTIDE SEQUENCE [LARGE SCALE GENOMIC DNA]</scope>
    <source>
        <strain evidence="2 3">DSM 11443</strain>
    </source>
</reference>
<dbReference type="Pfam" id="PF08241">
    <property type="entry name" value="Methyltransf_11"/>
    <property type="match status" value="1"/>
</dbReference>
<protein>
    <submittedName>
        <fullName evidence="2">Methyltransferase domain-containing protein</fullName>
    </submittedName>
</protein>
<name>A0A1I1YHL8_9RHOB</name>
<keyword evidence="2" id="KW-0808">Transferase</keyword>
<dbReference type="AlphaFoldDB" id="A0A1I1YHL8"/>
<dbReference type="EMBL" id="FOMW01000005">
    <property type="protein sequence ID" value="SFE18812.1"/>
    <property type="molecule type" value="Genomic_DNA"/>
</dbReference>
<dbReference type="GO" id="GO:0032259">
    <property type="term" value="P:methylation"/>
    <property type="evidence" value="ECO:0007669"/>
    <property type="project" value="UniProtKB-KW"/>
</dbReference>
<dbReference type="OrthoDB" id="9807911at2"/>
<dbReference type="PANTHER" id="PTHR43591">
    <property type="entry name" value="METHYLTRANSFERASE"/>
    <property type="match status" value="1"/>
</dbReference>
<keyword evidence="3" id="KW-1185">Reference proteome</keyword>
<dbReference type="STRING" id="74348.SAMN04488523_105262"/>
<organism evidence="2 3">
    <name type="scientific">Sulfitobacter brevis</name>
    <dbReference type="NCBI Taxonomy" id="74348"/>
    <lineage>
        <taxon>Bacteria</taxon>
        <taxon>Pseudomonadati</taxon>
        <taxon>Pseudomonadota</taxon>
        <taxon>Alphaproteobacteria</taxon>
        <taxon>Rhodobacterales</taxon>
        <taxon>Roseobacteraceae</taxon>
        <taxon>Sulfitobacter</taxon>
    </lineage>
</organism>
<evidence type="ECO:0000259" key="1">
    <source>
        <dbReference type="Pfam" id="PF08241"/>
    </source>
</evidence>
<sequence length="211" mass="22871">MPTDPKSDLETAYALQTPEQNREVYADWAKTYDGNFASRMDYHLPKMVALIFAKNGLASTTVLDVGAGTGLLAESIPARGLLEIDAVDISPQMLAVAAEKKIYRKTIEADLTKPLDIADGTYGAIVSSGTFTHGHVGPEALDELLRIARTGAVFVLAINDAHFEARGFAEKFSALEPQVDGLKFQSVTIYGLGADVEHKDDTARIAVFRKR</sequence>
<dbReference type="Gene3D" id="3.40.50.150">
    <property type="entry name" value="Vaccinia Virus protein VP39"/>
    <property type="match status" value="1"/>
</dbReference>
<evidence type="ECO:0000313" key="2">
    <source>
        <dbReference type="EMBL" id="SFE18812.1"/>
    </source>
</evidence>
<keyword evidence="2" id="KW-0489">Methyltransferase</keyword>
<gene>
    <name evidence="2" type="ORF">SAMN04488523_105262</name>
</gene>
<dbReference type="Proteomes" id="UP000198977">
    <property type="component" value="Unassembled WGS sequence"/>
</dbReference>
<dbReference type="InterPro" id="IPR029063">
    <property type="entry name" value="SAM-dependent_MTases_sf"/>
</dbReference>
<dbReference type="GO" id="GO:0008757">
    <property type="term" value="F:S-adenosylmethionine-dependent methyltransferase activity"/>
    <property type="evidence" value="ECO:0007669"/>
    <property type="project" value="InterPro"/>
</dbReference>
<dbReference type="RefSeq" id="WP_093923504.1">
    <property type="nucleotide sequence ID" value="NZ_FOMW01000005.1"/>
</dbReference>
<dbReference type="CDD" id="cd02440">
    <property type="entry name" value="AdoMet_MTases"/>
    <property type="match status" value="1"/>
</dbReference>
<proteinExistence type="predicted"/>
<dbReference type="InterPro" id="IPR013216">
    <property type="entry name" value="Methyltransf_11"/>
</dbReference>
<dbReference type="PANTHER" id="PTHR43591:SF110">
    <property type="entry name" value="RHODANESE DOMAIN-CONTAINING PROTEIN"/>
    <property type="match status" value="1"/>
</dbReference>
<feature type="domain" description="Methyltransferase type 11" evidence="1">
    <location>
        <begin position="63"/>
        <end position="155"/>
    </location>
</feature>
<accession>A0A1I1YHL8</accession>
<dbReference type="SUPFAM" id="SSF53335">
    <property type="entry name" value="S-adenosyl-L-methionine-dependent methyltransferases"/>
    <property type="match status" value="1"/>
</dbReference>